<keyword evidence="12" id="KW-1185">Reference proteome</keyword>
<feature type="modified residue" description="N6-(pyridoxal phosphate)lysine" evidence="9">
    <location>
        <position position="285"/>
    </location>
</feature>
<gene>
    <name evidence="9" type="primary">bioA</name>
    <name evidence="11" type="ORF">A6X21_05310</name>
</gene>
<dbReference type="GO" id="GO:0009102">
    <property type="term" value="P:biotin biosynthetic process"/>
    <property type="evidence" value="ECO:0007669"/>
    <property type="project" value="UniProtKB-UniRule"/>
</dbReference>
<feature type="binding site" evidence="9">
    <location>
        <position position="420"/>
    </location>
    <ligand>
        <name>substrate</name>
    </ligand>
</feature>
<dbReference type="GO" id="GO:0004015">
    <property type="term" value="F:adenosylmethionine-8-amino-7-oxononanoate transaminase activity"/>
    <property type="evidence" value="ECO:0007669"/>
    <property type="project" value="UniProtKB-UniRule"/>
</dbReference>
<dbReference type="GO" id="GO:0005737">
    <property type="term" value="C:cytoplasm"/>
    <property type="evidence" value="ECO:0007669"/>
    <property type="project" value="UniProtKB-SubCell"/>
</dbReference>
<dbReference type="UniPathway" id="UPA00078">
    <property type="reaction ID" value="UER00160"/>
</dbReference>
<feature type="binding site" evidence="9">
    <location>
        <position position="256"/>
    </location>
    <ligand>
        <name>pyridoxal 5'-phosphate</name>
        <dbReference type="ChEBI" id="CHEBI:597326"/>
    </ligand>
</feature>
<dbReference type="NCBIfam" id="TIGR00508">
    <property type="entry name" value="bioA"/>
    <property type="match status" value="1"/>
</dbReference>
<evidence type="ECO:0000256" key="3">
    <source>
        <dbReference type="ARBA" id="ARBA00022576"/>
    </source>
</evidence>
<comment type="caution">
    <text evidence="11">The sequence shown here is derived from an EMBL/GenBank/DDBJ whole genome shotgun (WGS) entry which is preliminary data.</text>
</comment>
<accession>A0A1C3ECF1</accession>
<organism evidence="11 12">
    <name type="scientific">Planctopirus hydrillae</name>
    <dbReference type="NCBI Taxonomy" id="1841610"/>
    <lineage>
        <taxon>Bacteria</taxon>
        <taxon>Pseudomonadati</taxon>
        <taxon>Planctomycetota</taxon>
        <taxon>Planctomycetia</taxon>
        <taxon>Planctomycetales</taxon>
        <taxon>Planctomycetaceae</taxon>
        <taxon>Planctopirus</taxon>
    </lineage>
</organism>
<dbReference type="SUPFAM" id="SSF53383">
    <property type="entry name" value="PLP-dependent transferases"/>
    <property type="match status" value="1"/>
</dbReference>
<feature type="binding site" evidence="9">
    <location>
        <position position="320"/>
    </location>
    <ligand>
        <name>substrate</name>
    </ligand>
</feature>
<dbReference type="FunFam" id="3.40.640.10:FF:000004">
    <property type="entry name" value="Acetylornithine aminotransferase"/>
    <property type="match status" value="1"/>
</dbReference>
<feature type="binding site" evidence="9">
    <location>
        <begin position="118"/>
        <end position="119"/>
    </location>
    <ligand>
        <name>pyridoxal 5'-phosphate</name>
        <dbReference type="ChEBI" id="CHEBI:597326"/>
    </ligand>
</feature>
<dbReference type="Pfam" id="PF00202">
    <property type="entry name" value="Aminotran_3"/>
    <property type="match status" value="1"/>
</dbReference>
<dbReference type="PROSITE" id="PS00600">
    <property type="entry name" value="AA_TRANSFER_CLASS_3"/>
    <property type="match status" value="1"/>
</dbReference>
<dbReference type="InterPro" id="IPR015424">
    <property type="entry name" value="PyrdxlP-dep_Trfase"/>
</dbReference>
<dbReference type="EMBL" id="LYDR01000099">
    <property type="protein sequence ID" value="ODA30864.1"/>
    <property type="molecule type" value="Genomic_DNA"/>
</dbReference>
<keyword evidence="10" id="KW-0175">Coiled coil</keyword>
<dbReference type="STRING" id="1841610.A6X21_05310"/>
<dbReference type="HAMAP" id="MF_00834">
    <property type="entry name" value="BioA"/>
    <property type="match status" value="1"/>
</dbReference>
<comment type="similarity">
    <text evidence="9">Belongs to the class-III pyridoxal-phosphate-dependent aminotransferase family. BioA subfamily.</text>
</comment>
<dbReference type="InterPro" id="IPR015422">
    <property type="entry name" value="PyrdxlP-dep_Trfase_small"/>
</dbReference>
<keyword evidence="7 9" id="KW-0663">Pyridoxal phosphate</keyword>
<feature type="binding site" evidence="9">
    <location>
        <begin position="321"/>
        <end position="322"/>
    </location>
    <ligand>
        <name>pyridoxal 5'-phosphate</name>
        <dbReference type="ChEBI" id="CHEBI:597326"/>
    </ligand>
</feature>
<evidence type="ECO:0000313" key="11">
    <source>
        <dbReference type="EMBL" id="ODA30864.1"/>
    </source>
</evidence>
<dbReference type="InterPro" id="IPR015421">
    <property type="entry name" value="PyrdxlP-dep_Trfase_major"/>
</dbReference>
<feature type="binding site" evidence="9">
    <location>
        <position position="285"/>
    </location>
    <ligand>
        <name>substrate</name>
    </ligand>
</feature>
<comment type="function">
    <text evidence="9">Catalyzes the transfer of the alpha-amino group from S-adenosyl-L-methionine (SAM) to 7-keto-8-aminopelargonic acid (KAPA) to form 7,8-diaminopelargonic acid (DAPA). It is the only aminotransferase known to utilize SAM as an amino donor.</text>
</comment>
<keyword evidence="4 9" id="KW-0808">Transferase</keyword>
<evidence type="ECO:0000256" key="8">
    <source>
        <dbReference type="ARBA" id="ARBA00048449"/>
    </source>
</evidence>
<sequence>MDSDHHSQLRAADNAHVWHPFTAMSAYTSEEAPIITHAEGFSLFDSQGKKYLDGHSSLWCNIHGHRVPELDAALTSQIERVAHSTLLGIANSSSIELAEELVALSPPGLTRVFYTDCGAAGVEAALKIAWQYHRQKAHSEDRRLFACLEQSYHGDTVGAVSVGGIDVFHSLFGGMTFPALKLPTPARASTRGREFLPLETILAKTEQLLDQQRDQLAAVIVEPLVQAAAGVLVHPPGYLQALRTMTAERGILLIADEIAVGFGRTGKMLACEHEKVAPDLLVLSKGLTGGYLPLAATLATEEIFQCFSGEPWQGRTFYHGHTYTGNPLACAVALASIRRMRTKNVLSNACEIESCLRQRIQRWQSSKPAWLQHVHQIRHLGTMMAIDLVHRSEPVTPYPAELRAGHQVTLACRKRGIIQRNIGDSVILYPAPAMPVDLVEELLDGLEESLAEVTSRLQTLKSAGRTQSSEHSVKNME</sequence>
<dbReference type="Proteomes" id="UP000094828">
    <property type="component" value="Unassembled WGS sequence"/>
</dbReference>
<dbReference type="PANTHER" id="PTHR42684">
    <property type="entry name" value="ADENOSYLMETHIONINE-8-AMINO-7-OXONONANOATE AMINOTRANSFERASE"/>
    <property type="match status" value="1"/>
</dbReference>
<evidence type="ECO:0000256" key="6">
    <source>
        <dbReference type="ARBA" id="ARBA00022756"/>
    </source>
</evidence>
<keyword evidence="5 9" id="KW-0949">S-adenosyl-L-methionine</keyword>
<name>A0A1C3ECF1_9PLAN</name>
<feature type="coiled-coil region" evidence="10">
    <location>
        <begin position="436"/>
        <end position="463"/>
    </location>
</feature>
<comment type="subcellular location">
    <subcellularLocation>
        <location evidence="9">Cytoplasm</location>
    </subcellularLocation>
</comment>
<evidence type="ECO:0000256" key="7">
    <source>
        <dbReference type="ARBA" id="ARBA00022898"/>
    </source>
</evidence>
<dbReference type="InterPro" id="IPR049704">
    <property type="entry name" value="Aminotrans_3_PPA_site"/>
</dbReference>
<keyword evidence="3 9" id="KW-0032">Aminotransferase</keyword>
<feature type="binding site" evidence="9">
    <location>
        <position position="152"/>
    </location>
    <ligand>
        <name>substrate</name>
    </ligand>
</feature>
<dbReference type="PANTHER" id="PTHR42684:SF17">
    <property type="entry name" value="ADENOSYLMETHIONINE-8-AMINO-7-OXONONANOATE AMINOTRANSFERASE"/>
    <property type="match status" value="1"/>
</dbReference>
<evidence type="ECO:0000256" key="1">
    <source>
        <dbReference type="ARBA" id="ARBA00001933"/>
    </source>
</evidence>
<dbReference type="EC" id="2.6.1.62" evidence="9"/>
<dbReference type="InterPro" id="IPR005815">
    <property type="entry name" value="BioA"/>
</dbReference>
<protein>
    <recommendedName>
        <fullName evidence="9">Adenosylmethionine-8-amino-7-oxononanoate aminotransferase</fullName>
        <ecNumber evidence="9">2.6.1.62</ecNumber>
    </recommendedName>
    <alternativeName>
        <fullName evidence="9">7,8-diamino-pelargonic acid aminotransferase</fullName>
        <shortName evidence="9">DAPA AT</shortName>
        <shortName evidence="9">DAPA aminotransferase</shortName>
    </alternativeName>
    <alternativeName>
        <fullName evidence="9">7,8-diaminononanoate synthase</fullName>
        <shortName evidence="9">DANS</shortName>
    </alternativeName>
    <alternativeName>
        <fullName evidence="9">Diaminopelargonic acid synthase</fullName>
    </alternativeName>
</protein>
<evidence type="ECO:0000256" key="10">
    <source>
        <dbReference type="SAM" id="Coils"/>
    </source>
</evidence>
<comment type="cofactor">
    <cofactor evidence="1 9">
        <name>pyridoxal 5'-phosphate</name>
        <dbReference type="ChEBI" id="CHEBI:597326"/>
    </cofactor>
</comment>
<evidence type="ECO:0000256" key="9">
    <source>
        <dbReference type="HAMAP-Rule" id="MF_00834"/>
    </source>
</evidence>
<proteinExistence type="inferred from homology"/>
<feature type="site" description="Participates in the substrate recognition with KAPA and in a stacking interaction with the adenine ring of SAM" evidence="9">
    <location>
        <position position="21"/>
    </location>
</feature>
<comment type="caution">
    <text evidence="9">Lacks conserved residue(s) required for the propagation of feature annotation.</text>
</comment>
<dbReference type="Gene3D" id="3.90.1150.10">
    <property type="entry name" value="Aspartate Aminotransferase, domain 1"/>
    <property type="match status" value="1"/>
</dbReference>
<keyword evidence="9" id="KW-0963">Cytoplasm</keyword>
<dbReference type="CDD" id="cd00610">
    <property type="entry name" value="OAT_like"/>
    <property type="match status" value="1"/>
</dbReference>
<keyword evidence="6 9" id="KW-0093">Biotin biosynthesis</keyword>
<evidence type="ECO:0000313" key="12">
    <source>
        <dbReference type="Proteomes" id="UP000094828"/>
    </source>
</evidence>
<evidence type="ECO:0000256" key="2">
    <source>
        <dbReference type="ARBA" id="ARBA00005063"/>
    </source>
</evidence>
<dbReference type="AlphaFoldDB" id="A0A1C3ECF1"/>
<dbReference type="Gene3D" id="3.40.640.10">
    <property type="entry name" value="Type I PLP-dependent aspartate aminotransferase-like (Major domain)"/>
    <property type="match status" value="1"/>
</dbReference>
<reference evidence="11 12" key="1">
    <citation type="submission" date="2016-05" db="EMBL/GenBank/DDBJ databases">
        <title>Genomic and physiological characterization of Planctopirus sp. isolated from fresh water lake.</title>
        <authorList>
            <person name="Subhash Y."/>
            <person name="Ramana C."/>
        </authorList>
    </citation>
    <scope>NUCLEOTIDE SEQUENCE [LARGE SCALE GENOMIC DNA]</scope>
    <source>
        <strain evidence="11 12">JC280</strain>
    </source>
</reference>
<comment type="subunit">
    <text evidence="9">Homodimer.</text>
</comment>
<comment type="pathway">
    <text evidence="2 9">Cofactor biosynthesis; biotin biosynthesis; 7,8-diaminononanoate from 8-amino-7-oxononanoate (SAM route): step 1/1.</text>
</comment>
<comment type="catalytic activity">
    <reaction evidence="8 9">
        <text>(8S)-8-amino-7-oxononanoate + S-adenosyl-L-methionine = S-adenosyl-4-methylsulfanyl-2-oxobutanoate + (7R,8S)-7,8-diammoniononanoate</text>
        <dbReference type="Rhea" id="RHEA:16861"/>
        <dbReference type="ChEBI" id="CHEBI:16490"/>
        <dbReference type="ChEBI" id="CHEBI:59789"/>
        <dbReference type="ChEBI" id="CHEBI:149468"/>
        <dbReference type="ChEBI" id="CHEBI:149469"/>
        <dbReference type="EC" id="2.6.1.62"/>
    </reaction>
</comment>
<dbReference type="OrthoDB" id="9816013at2"/>
<evidence type="ECO:0000256" key="5">
    <source>
        <dbReference type="ARBA" id="ARBA00022691"/>
    </source>
</evidence>
<dbReference type="GO" id="GO:0030170">
    <property type="term" value="F:pyridoxal phosphate binding"/>
    <property type="evidence" value="ECO:0007669"/>
    <property type="project" value="UniProtKB-UniRule"/>
</dbReference>
<evidence type="ECO:0000256" key="4">
    <source>
        <dbReference type="ARBA" id="ARBA00022679"/>
    </source>
</evidence>
<dbReference type="InterPro" id="IPR005814">
    <property type="entry name" value="Aminotrans_3"/>
</dbReference>